<sequence length="170" mass="20028">MSAWATTIISGLVLVVAFMQWRTAHQKVMLDLFDRRLEIYRQVWEAVGSVVRSGRGDSKSELAIMQAADKAMFLFGRDVSDYLKDLSETLRKLEWANRQIDDEPTQIGFDRKSELFRKVVGFYEDGAQVFHPYMRMDQKRVRTPAEWFADRNRIRLSHADDFRKNDTRKM</sequence>
<keyword evidence="2" id="KW-1185">Reference proteome</keyword>
<dbReference type="AlphaFoldDB" id="A0AA44EQ42"/>
<organism evidence="1 2">
    <name type="scientific">Agrobacterium pusense</name>
    <dbReference type="NCBI Taxonomy" id="648995"/>
    <lineage>
        <taxon>Bacteria</taxon>
        <taxon>Pseudomonadati</taxon>
        <taxon>Pseudomonadota</taxon>
        <taxon>Alphaproteobacteria</taxon>
        <taxon>Hyphomicrobiales</taxon>
        <taxon>Rhizobiaceae</taxon>
        <taxon>Rhizobium/Agrobacterium group</taxon>
        <taxon>Agrobacterium</taxon>
    </lineage>
</organism>
<gene>
    <name evidence="1" type="ORF">FOB26_28435</name>
</gene>
<reference evidence="1" key="1">
    <citation type="submission" date="2019-07" db="EMBL/GenBank/DDBJ databases">
        <title>FDA dAtabase for Regulatory Grade micrObial Sequences (FDA-ARGOS): Supporting development and validation of Infectious Disease Dx tests.</title>
        <authorList>
            <person name="Bachman M."/>
            <person name="Young C."/>
            <person name="Tallon L."/>
            <person name="Sadzewicz L."/>
            <person name="Vavikolanu K."/>
            <person name="Mehta A."/>
            <person name="Aluvathingal J."/>
            <person name="Nadendla S."/>
            <person name="Nandy P."/>
            <person name="Geyer C."/>
            <person name="Yan Y."/>
            <person name="Sichtig H."/>
        </authorList>
    </citation>
    <scope>NUCLEOTIDE SEQUENCE</scope>
    <source>
        <strain evidence="1">FDAARGOS_618</strain>
    </source>
</reference>
<accession>A0AA44EQ42</accession>
<comment type="caution">
    <text evidence="1">The sequence shown here is derived from an EMBL/GenBank/DDBJ whole genome shotgun (WGS) entry which is preliminary data.</text>
</comment>
<evidence type="ECO:0000313" key="1">
    <source>
        <dbReference type="EMBL" id="NRF22986.1"/>
    </source>
</evidence>
<name>A0AA44EQ42_9HYPH</name>
<evidence type="ECO:0000313" key="2">
    <source>
        <dbReference type="Proteomes" id="UP001155820"/>
    </source>
</evidence>
<proteinExistence type="predicted"/>
<dbReference type="RefSeq" id="WP_172874234.1">
    <property type="nucleotide sequence ID" value="NZ_JABRWL010000006.1"/>
</dbReference>
<protein>
    <submittedName>
        <fullName evidence="1">Uncharacterized protein</fullName>
    </submittedName>
</protein>
<dbReference type="Proteomes" id="UP001155820">
    <property type="component" value="Unassembled WGS sequence"/>
</dbReference>
<dbReference type="EMBL" id="JABRWM010000006">
    <property type="protein sequence ID" value="NRF22986.1"/>
    <property type="molecule type" value="Genomic_DNA"/>
</dbReference>